<proteinExistence type="predicted"/>
<dbReference type="AlphaFoldDB" id="A0A9Q0XID8"/>
<keyword evidence="9" id="KW-0807">Transducer</keyword>
<accession>A0A9Q0XID8</accession>
<dbReference type="InterPro" id="IPR017978">
    <property type="entry name" value="GPCR_3_C"/>
</dbReference>
<evidence type="ECO:0000256" key="7">
    <source>
        <dbReference type="ARBA" id="ARBA00023170"/>
    </source>
</evidence>
<evidence type="ECO:0000256" key="3">
    <source>
        <dbReference type="ARBA" id="ARBA00022692"/>
    </source>
</evidence>
<reference evidence="12" key="1">
    <citation type="journal article" date="2023" name="DNA Res.">
        <title>Chromosome-level genome assembly of Phrynocephalus forsythii using third-generation DNA sequencing and Hi-C analysis.</title>
        <authorList>
            <person name="Qi Y."/>
            <person name="Zhao W."/>
            <person name="Zhao Y."/>
            <person name="Niu C."/>
            <person name="Cao S."/>
            <person name="Zhang Y."/>
        </authorList>
    </citation>
    <scope>NUCLEOTIDE SEQUENCE</scope>
    <source>
        <tissue evidence="12">Muscle</tissue>
    </source>
</reference>
<evidence type="ECO:0000256" key="4">
    <source>
        <dbReference type="ARBA" id="ARBA00022989"/>
    </source>
</evidence>
<dbReference type="InterPro" id="IPR000337">
    <property type="entry name" value="GPCR_3"/>
</dbReference>
<dbReference type="Pfam" id="PF00003">
    <property type="entry name" value="7tm_3"/>
    <property type="match status" value="2"/>
</dbReference>
<feature type="transmembrane region" description="Helical" evidence="10">
    <location>
        <begin position="491"/>
        <end position="511"/>
    </location>
</feature>
<dbReference type="GO" id="GO:0005886">
    <property type="term" value="C:plasma membrane"/>
    <property type="evidence" value="ECO:0007669"/>
    <property type="project" value="UniProtKB-SubCell"/>
</dbReference>
<dbReference type="Proteomes" id="UP001142489">
    <property type="component" value="Unassembled WGS sequence"/>
</dbReference>
<keyword evidence="6 10" id="KW-0472">Membrane</keyword>
<dbReference type="InterPro" id="IPR000068">
    <property type="entry name" value="GPCR_3_Ca_sens_rcpt-rel"/>
</dbReference>
<comment type="subcellular location">
    <subcellularLocation>
        <location evidence="1">Cell membrane</location>
        <topology evidence="1">Multi-pass membrane protein</topology>
    </subcellularLocation>
</comment>
<keyword evidence="2" id="KW-1003">Cell membrane</keyword>
<feature type="transmembrane region" description="Helical" evidence="10">
    <location>
        <begin position="457"/>
        <end position="476"/>
    </location>
</feature>
<evidence type="ECO:0000256" key="1">
    <source>
        <dbReference type="ARBA" id="ARBA00004651"/>
    </source>
</evidence>
<keyword evidence="5" id="KW-0297">G-protein coupled receptor</keyword>
<evidence type="ECO:0000256" key="10">
    <source>
        <dbReference type="SAM" id="Phobius"/>
    </source>
</evidence>
<evidence type="ECO:0000256" key="9">
    <source>
        <dbReference type="ARBA" id="ARBA00023224"/>
    </source>
</evidence>
<dbReference type="PROSITE" id="PS00981">
    <property type="entry name" value="G_PROTEIN_RECEP_F3_3"/>
    <property type="match status" value="1"/>
</dbReference>
<dbReference type="PRINTS" id="PR00248">
    <property type="entry name" value="GPCRMGR"/>
</dbReference>
<keyword evidence="8" id="KW-0325">Glycoprotein</keyword>
<evidence type="ECO:0000313" key="12">
    <source>
        <dbReference type="EMBL" id="KAJ7313105.1"/>
    </source>
</evidence>
<feature type="transmembrane region" description="Helical" evidence="10">
    <location>
        <begin position="608"/>
        <end position="628"/>
    </location>
</feature>
<dbReference type="OrthoDB" id="5984008at2759"/>
<dbReference type="SUPFAM" id="SSF53822">
    <property type="entry name" value="Periplasmic binding protein-like I"/>
    <property type="match status" value="1"/>
</dbReference>
<gene>
    <name evidence="12" type="ORF">JRQ81_004375</name>
</gene>
<dbReference type="EMBL" id="JAPFRF010000012">
    <property type="protein sequence ID" value="KAJ7313105.1"/>
    <property type="molecule type" value="Genomic_DNA"/>
</dbReference>
<dbReference type="PANTHER" id="PTHR24061:SF599">
    <property type="entry name" value="G-PROTEIN COUPLED RECEPTORS FAMILY 3 PROFILE DOMAIN-CONTAINING PROTEIN"/>
    <property type="match status" value="1"/>
</dbReference>
<dbReference type="InterPro" id="IPR017979">
    <property type="entry name" value="GPCR_3_CS"/>
</dbReference>
<feature type="transmembrane region" description="Helical" evidence="10">
    <location>
        <begin position="640"/>
        <end position="663"/>
    </location>
</feature>
<evidence type="ECO:0000259" key="11">
    <source>
        <dbReference type="PROSITE" id="PS50259"/>
    </source>
</evidence>
<feature type="transmembrane region" description="Helical" evidence="10">
    <location>
        <begin position="412"/>
        <end position="429"/>
    </location>
</feature>
<sequence length="679" mass="76487">MDSYLLCLPPDIPVDTQGCSVTDPAFETPEAYQPGDLLIGGMASQLVFFSQEYSFTEYPREEFSDYIIMVTKLYQHILSLVFALKQINENPSILPNVTLGFHIYDSYNNAQMTYHSTLNLLFKSNKFVPNYTCGIPKKIIGVIGALSPKTSLLMAQILSINKIPQLTYGSFPPSEDAMKQPSSFYYMATNEKPLYVGIIGLLKHFGWTWIGLFVVDDDGGSHFLETMEPLFSQNGICSEFTGRIPSYDQVHDEVGQNLVVANTYQIFQWSTSRIWVIYGSTLSFLWLKSVLVQGAPGENENPFLGKVWVLSEQTEFALLSYAQGSKMHLFPTTISYMIHSRQLDEFQEFLQSMKPDWKEVDDFLKGFWEQAFDCSAPVLGLPYKISKACTGEEKLEDLPWSFFDMHMSGHSYAIYNGIHAIAWAIHAFYTSRSNFRANKNVDLQDIQPWQEPLGKGLALLTLSFALVTIWVLGIFIKHKETAMVKANNRELTYVLLISLLLCFLSSLLFLGKPGKLSCLFRQPLFGIIFSIAVSSVLAKTLTVVLAFMATKPDFDMHSVAEKIILQCNEGSAAMFYLVLGYIGVLSIVSLNVAFLARKLPDSFNEAKLITFSMLIFCSVWSSFVPTYLSTKGKDVVAVEIFSILASSAGLLICIFPFKCYIIIVKPELNRRNQLIKRKT</sequence>
<evidence type="ECO:0000256" key="5">
    <source>
        <dbReference type="ARBA" id="ARBA00023040"/>
    </source>
</evidence>
<dbReference type="PANTHER" id="PTHR24061">
    <property type="entry name" value="CALCIUM-SENSING RECEPTOR-RELATED"/>
    <property type="match status" value="1"/>
</dbReference>
<dbReference type="FunFam" id="3.40.50.2300:FF:000024">
    <property type="entry name" value="Vomeronasal 2, receptor 73"/>
    <property type="match status" value="1"/>
</dbReference>
<dbReference type="Gene3D" id="3.40.50.2300">
    <property type="match status" value="2"/>
</dbReference>
<evidence type="ECO:0000313" key="13">
    <source>
        <dbReference type="Proteomes" id="UP001142489"/>
    </source>
</evidence>
<keyword evidence="3 10" id="KW-0812">Transmembrane</keyword>
<evidence type="ECO:0000256" key="2">
    <source>
        <dbReference type="ARBA" id="ARBA00022475"/>
    </source>
</evidence>
<feature type="domain" description="G-protein coupled receptors family 3 profile" evidence="11">
    <location>
        <begin position="453"/>
        <end position="678"/>
    </location>
</feature>
<comment type="caution">
    <text evidence="12">The sequence shown here is derived from an EMBL/GenBank/DDBJ whole genome shotgun (WGS) entry which is preliminary data.</text>
</comment>
<keyword evidence="13" id="KW-1185">Reference proteome</keyword>
<organism evidence="12 13">
    <name type="scientific">Phrynocephalus forsythii</name>
    <dbReference type="NCBI Taxonomy" id="171643"/>
    <lineage>
        <taxon>Eukaryota</taxon>
        <taxon>Metazoa</taxon>
        <taxon>Chordata</taxon>
        <taxon>Craniata</taxon>
        <taxon>Vertebrata</taxon>
        <taxon>Euteleostomi</taxon>
        <taxon>Lepidosauria</taxon>
        <taxon>Squamata</taxon>
        <taxon>Bifurcata</taxon>
        <taxon>Unidentata</taxon>
        <taxon>Episquamata</taxon>
        <taxon>Toxicofera</taxon>
        <taxon>Iguania</taxon>
        <taxon>Acrodonta</taxon>
        <taxon>Agamidae</taxon>
        <taxon>Agaminae</taxon>
        <taxon>Phrynocephalus</taxon>
    </lineage>
</organism>
<keyword evidence="4 10" id="KW-1133">Transmembrane helix</keyword>
<dbReference type="PROSITE" id="PS50259">
    <property type="entry name" value="G_PROTEIN_RECEP_F3_4"/>
    <property type="match status" value="1"/>
</dbReference>
<evidence type="ECO:0000256" key="8">
    <source>
        <dbReference type="ARBA" id="ARBA00023180"/>
    </source>
</evidence>
<name>A0A9Q0XID8_9SAUR</name>
<protein>
    <recommendedName>
        <fullName evidence="11">G-protein coupled receptors family 3 profile domain-containing protein</fullName>
    </recommendedName>
</protein>
<keyword evidence="7" id="KW-0675">Receptor</keyword>
<feature type="transmembrane region" description="Helical" evidence="10">
    <location>
        <begin position="573"/>
        <end position="596"/>
    </location>
</feature>
<feature type="transmembrane region" description="Helical" evidence="10">
    <location>
        <begin position="523"/>
        <end position="549"/>
    </location>
</feature>
<evidence type="ECO:0000256" key="6">
    <source>
        <dbReference type="ARBA" id="ARBA00023136"/>
    </source>
</evidence>
<dbReference type="GO" id="GO:0004930">
    <property type="term" value="F:G protein-coupled receptor activity"/>
    <property type="evidence" value="ECO:0007669"/>
    <property type="project" value="UniProtKB-KW"/>
</dbReference>
<dbReference type="InterPro" id="IPR028082">
    <property type="entry name" value="Peripla_BP_I"/>
</dbReference>